<evidence type="ECO:0000313" key="1">
    <source>
        <dbReference type="EMBL" id="CRK14330.1"/>
    </source>
</evidence>
<proteinExistence type="predicted"/>
<organism evidence="1 2">
    <name type="scientific">Verticillium longisporum</name>
    <name type="common">Verticillium dahliae var. longisporum</name>
    <dbReference type="NCBI Taxonomy" id="100787"/>
    <lineage>
        <taxon>Eukaryota</taxon>
        <taxon>Fungi</taxon>
        <taxon>Dikarya</taxon>
        <taxon>Ascomycota</taxon>
        <taxon>Pezizomycotina</taxon>
        <taxon>Sordariomycetes</taxon>
        <taxon>Hypocreomycetidae</taxon>
        <taxon>Glomerellales</taxon>
        <taxon>Plectosphaerellaceae</taxon>
        <taxon>Verticillium</taxon>
    </lineage>
</organism>
<sequence>MRDSASQPGFDSVLYNSGWQKLAPEQQAGTNLVDIANELLAAVPCNGIVVLVITVRLGPYAVEVLGYL</sequence>
<protein>
    <submittedName>
        <fullName evidence="1">Uncharacterized protein</fullName>
    </submittedName>
</protein>
<dbReference type="EMBL" id="CVQH01005557">
    <property type="protein sequence ID" value="CRK14330.1"/>
    <property type="molecule type" value="Genomic_DNA"/>
</dbReference>
<evidence type="ECO:0000313" key="2">
    <source>
        <dbReference type="Proteomes" id="UP000044602"/>
    </source>
</evidence>
<reference evidence="1 2" key="1">
    <citation type="submission" date="2015-05" db="EMBL/GenBank/DDBJ databases">
        <authorList>
            <person name="Wang D.B."/>
            <person name="Wang M."/>
        </authorList>
    </citation>
    <scope>NUCLEOTIDE SEQUENCE [LARGE SCALE GENOMIC DNA]</scope>
    <source>
        <strain evidence="1">VL1</strain>
    </source>
</reference>
<name>A0A0G4KY69_VERLO</name>
<accession>A0A0G4KY69</accession>
<keyword evidence="2" id="KW-1185">Reference proteome</keyword>
<dbReference type="Proteomes" id="UP000044602">
    <property type="component" value="Unassembled WGS sequence"/>
</dbReference>
<dbReference type="AlphaFoldDB" id="A0A0G4KY69"/>
<gene>
    <name evidence="1" type="ORF">BN1708_002607</name>
</gene>